<keyword evidence="4" id="KW-1185">Reference proteome</keyword>
<dbReference type="EMBL" id="JAGRRH010000025">
    <property type="protein sequence ID" value="KAG7341952.1"/>
    <property type="molecule type" value="Genomic_DNA"/>
</dbReference>
<evidence type="ECO:0000256" key="2">
    <source>
        <dbReference type="SAM" id="Phobius"/>
    </source>
</evidence>
<reference evidence="3" key="2">
    <citation type="submission" date="2021-04" db="EMBL/GenBank/DDBJ databases">
        <authorList>
            <person name="Podell S."/>
        </authorList>
    </citation>
    <scope>NUCLEOTIDE SEQUENCE</scope>
    <source>
        <strain evidence="3">Hildebrandi</strain>
    </source>
</reference>
<organism evidence="3 4">
    <name type="scientific">Nitzschia inconspicua</name>
    <dbReference type="NCBI Taxonomy" id="303405"/>
    <lineage>
        <taxon>Eukaryota</taxon>
        <taxon>Sar</taxon>
        <taxon>Stramenopiles</taxon>
        <taxon>Ochrophyta</taxon>
        <taxon>Bacillariophyta</taxon>
        <taxon>Bacillariophyceae</taxon>
        <taxon>Bacillariophycidae</taxon>
        <taxon>Bacillariales</taxon>
        <taxon>Bacillariaceae</taxon>
        <taxon>Nitzschia</taxon>
    </lineage>
</organism>
<dbReference type="OrthoDB" id="10644563at2759"/>
<keyword evidence="2" id="KW-1133">Transmembrane helix</keyword>
<feature type="compositionally biased region" description="Basic and acidic residues" evidence="1">
    <location>
        <begin position="176"/>
        <end position="198"/>
    </location>
</feature>
<evidence type="ECO:0000256" key="1">
    <source>
        <dbReference type="SAM" id="MobiDB-lite"/>
    </source>
</evidence>
<evidence type="ECO:0000313" key="4">
    <source>
        <dbReference type="Proteomes" id="UP000693970"/>
    </source>
</evidence>
<feature type="compositionally biased region" description="Polar residues" evidence="1">
    <location>
        <begin position="221"/>
        <end position="256"/>
    </location>
</feature>
<evidence type="ECO:0000313" key="3">
    <source>
        <dbReference type="EMBL" id="KAG7341952.1"/>
    </source>
</evidence>
<sequence length="263" mass="29290">MNESKNIGRIGMSRRQQLPPPTSTTTAELPLHVQQQQQHQSGSHQRSSKRKMSESSFLPSNAITAGGGISNPTATQLPLPPRSGQQLNIASSLLENIEEFMNYGAPKRKRPQRKFHVDIPSRLLAILAIVFLIGPLIIFLHKEAHIHDVHREAHFKPEKFVNVDTESVLSQFRDNNITRDEASRDHNATRSNDDEKMKMQGNFDSTPTEEKVGGGRENRTVTEATTQSQPTQSVNQTLSPMGSNHSHTMGSNSTDLKSSDRKV</sequence>
<dbReference type="Proteomes" id="UP000693970">
    <property type="component" value="Unassembled WGS sequence"/>
</dbReference>
<dbReference type="AlphaFoldDB" id="A0A9K3PBV6"/>
<keyword evidence="2" id="KW-0472">Membrane</keyword>
<feature type="region of interest" description="Disordered" evidence="1">
    <location>
        <begin position="174"/>
        <end position="263"/>
    </location>
</feature>
<feature type="compositionally biased region" description="Basic and acidic residues" evidence="1">
    <location>
        <begin position="208"/>
        <end position="220"/>
    </location>
</feature>
<reference evidence="3" key="1">
    <citation type="journal article" date="2021" name="Sci. Rep.">
        <title>Diploid genomic architecture of Nitzschia inconspicua, an elite biomass production diatom.</title>
        <authorList>
            <person name="Oliver A."/>
            <person name="Podell S."/>
            <person name="Pinowska A."/>
            <person name="Traller J.C."/>
            <person name="Smith S.R."/>
            <person name="McClure R."/>
            <person name="Beliaev A."/>
            <person name="Bohutskyi P."/>
            <person name="Hill E.A."/>
            <person name="Rabines A."/>
            <person name="Zheng H."/>
            <person name="Allen L.Z."/>
            <person name="Kuo A."/>
            <person name="Grigoriev I.V."/>
            <person name="Allen A.E."/>
            <person name="Hazlebeck D."/>
            <person name="Allen E.E."/>
        </authorList>
    </citation>
    <scope>NUCLEOTIDE SEQUENCE</scope>
    <source>
        <strain evidence="3">Hildebrandi</strain>
    </source>
</reference>
<accession>A0A9K3PBV6</accession>
<protein>
    <submittedName>
        <fullName evidence="3">Uncharacterized protein</fullName>
    </submittedName>
</protein>
<name>A0A9K3PBV6_9STRA</name>
<keyword evidence="2" id="KW-0812">Transmembrane</keyword>
<comment type="caution">
    <text evidence="3">The sequence shown here is derived from an EMBL/GenBank/DDBJ whole genome shotgun (WGS) entry which is preliminary data.</text>
</comment>
<feature type="compositionally biased region" description="Polar residues" evidence="1">
    <location>
        <begin position="54"/>
        <end position="63"/>
    </location>
</feature>
<feature type="transmembrane region" description="Helical" evidence="2">
    <location>
        <begin position="123"/>
        <end position="141"/>
    </location>
</feature>
<gene>
    <name evidence="3" type="ORF">IV203_007044</name>
</gene>
<feature type="region of interest" description="Disordered" evidence="1">
    <location>
        <begin position="1"/>
        <end position="83"/>
    </location>
</feature>
<feature type="compositionally biased region" description="Low complexity" evidence="1">
    <location>
        <begin position="34"/>
        <end position="45"/>
    </location>
</feature>
<proteinExistence type="predicted"/>